<gene>
    <name evidence="5" type="primary">mdeA_3</name>
    <name evidence="5" type="ORF">NCTC12112_02677</name>
</gene>
<dbReference type="SUPFAM" id="SSF53383">
    <property type="entry name" value="PLP-dependent transferases"/>
    <property type="match status" value="1"/>
</dbReference>
<dbReference type="GeneID" id="78453955"/>
<dbReference type="PROSITE" id="PS00868">
    <property type="entry name" value="CYS_MET_METAB_PP"/>
    <property type="match status" value="1"/>
</dbReference>
<dbReference type="FunFam" id="3.40.640.10:FF:000046">
    <property type="entry name" value="Cystathionine gamma-lyase"/>
    <property type="match status" value="1"/>
</dbReference>
<protein>
    <submittedName>
        <fullName evidence="5">Methionine gamma-lyase</fullName>
        <ecNumber evidence="5">4.4.1.11</ecNumber>
    </submittedName>
</protein>
<evidence type="ECO:0000256" key="4">
    <source>
        <dbReference type="RuleBase" id="RU362118"/>
    </source>
</evidence>
<dbReference type="PIRSF" id="PIRSF001434">
    <property type="entry name" value="CGS"/>
    <property type="match status" value="1"/>
</dbReference>
<dbReference type="PANTHER" id="PTHR11808:SF80">
    <property type="entry name" value="CYSTATHIONINE GAMMA-LYASE"/>
    <property type="match status" value="1"/>
</dbReference>
<dbReference type="KEGG" id="ful:C4N20_03970"/>
<dbReference type="Gene3D" id="3.40.640.10">
    <property type="entry name" value="Type I PLP-dependent aspartate aminotransferase-like (Major domain)"/>
    <property type="match status" value="1"/>
</dbReference>
<sequence>MSIKEMELETKLAHGCHTPDSETRSLTSPIYQTATYGAVSQENFEDLCYNWGHVYARESNPTTDELARTLALIEGCETGVVTSSGMGAVTSMFFSQVKSGDHIICANGMFSHTTLFVKECLMNFGVEADFVDATDYKNIEKCLKPNTKIVYVESPLNPSLRLVDIEKIAKLKEKQDFIFVVDSTFAPNPIQYPTKLGADLVVHSLTKFLNGHGDAIGGAVLGKRELIHKIKWPSMPCFTGACLAPMTAWLILRGIRTLDMRVERHCKNALAIAEFLENHPLVEKVNYPGLKSSPDYELCQKQMNGMGGGMLSFTLKKTGTDEETVAMTKRFINKVKLITIATSLGEGHTLISLYDGGLVRIAVGLEKDSDLIEDLRNALNEMNEGER</sequence>
<dbReference type="PANTHER" id="PTHR11808">
    <property type="entry name" value="TRANS-SULFURATION ENZYME FAMILY MEMBER"/>
    <property type="match status" value="1"/>
</dbReference>
<evidence type="ECO:0000256" key="2">
    <source>
        <dbReference type="ARBA" id="ARBA00022898"/>
    </source>
</evidence>
<dbReference type="EMBL" id="LS483487">
    <property type="protein sequence ID" value="SQJ12131.1"/>
    <property type="molecule type" value="Genomic_DNA"/>
</dbReference>
<reference evidence="5 6" key="1">
    <citation type="submission" date="2018-06" db="EMBL/GenBank/DDBJ databases">
        <authorList>
            <consortium name="Pathogen Informatics"/>
            <person name="Doyle S."/>
        </authorList>
    </citation>
    <scope>NUCLEOTIDE SEQUENCE [LARGE SCALE GENOMIC DNA]</scope>
    <source>
        <strain evidence="5 6">NCTC12112</strain>
    </source>
</reference>
<comment type="similarity">
    <text evidence="4">Belongs to the trans-sulfuration enzymes family.</text>
</comment>
<evidence type="ECO:0000256" key="3">
    <source>
        <dbReference type="PIRSR" id="PIRSR001434-2"/>
    </source>
</evidence>
<dbReference type="GO" id="GO:0018826">
    <property type="term" value="F:methionine gamma-lyase activity"/>
    <property type="evidence" value="ECO:0007669"/>
    <property type="project" value="UniProtKB-EC"/>
</dbReference>
<dbReference type="InterPro" id="IPR015421">
    <property type="entry name" value="PyrdxlP-dep_Trfase_major"/>
</dbReference>
<dbReference type="Gene3D" id="3.90.1150.10">
    <property type="entry name" value="Aspartate Aminotransferase, domain 1"/>
    <property type="match status" value="1"/>
</dbReference>
<dbReference type="InterPro" id="IPR054542">
    <property type="entry name" value="Cys_met_metab_PP"/>
</dbReference>
<dbReference type="InterPro" id="IPR015424">
    <property type="entry name" value="PyrdxlP-dep_Trfase"/>
</dbReference>
<keyword evidence="2 3" id="KW-0663">Pyridoxal phosphate</keyword>
<keyword evidence="5" id="KW-0456">Lyase</keyword>
<dbReference type="AlphaFoldDB" id="A0AAX2JEW6"/>
<name>A0AAX2JEW6_9FUSO</name>
<dbReference type="InterPro" id="IPR015422">
    <property type="entry name" value="PyrdxlP-dep_Trfase_small"/>
</dbReference>
<organism evidence="5 6">
    <name type="scientific">Fusobacterium ulcerans</name>
    <dbReference type="NCBI Taxonomy" id="861"/>
    <lineage>
        <taxon>Bacteria</taxon>
        <taxon>Fusobacteriati</taxon>
        <taxon>Fusobacteriota</taxon>
        <taxon>Fusobacteriia</taxon>
        <taxon>Fusobacteriales</taxon>
        <taxon>Fusobacteriaceae</taxon>
        <taxon>Fusobacterium</taxon>
    </lineage>
</organism>
<proteinExistence type="inferred from homology"/>
<dbReference type="EC" id="4.4.1.11" evidence="5"/>
<dbReference type="GO" id="GO:0030170">
    <property type="term" value="F:pyridoxal phosphate binding"/>
    <property type="evidence" value="ECO:0007669"/>
    <property type="project" value="InterPro"/>
</dbReference>
<dbReference type="CDD" id="cd00614">
    <property type="entry name" value="CGS_like"/>
    <property type="match status" value="1"/>
</dbReference>
<dbReference type="InterPro" id="IPR000277">
    <property type="entry name" value="Cys/Met-Metab_PyrdxlP-dep_enz"/>
</dbReference>
<evidence type="ECO:0000313" key="6">
    <source>
        <dbReference type="Proteomes" id="UP000249008"/>
    </source>
</evidence>
<dbReference type="Pfam" id="PF01053">
    <property type="entry name" value="Cys_Met_Meta_PP"/>
    <property type="match status" value="1"/>
</dbReference>
<evidence type="ECO:0000256" key="1">
    <source>
        <dbReference type="ARBA" id="ARBA00001933"/>
    </source>
</evidence>
<evidence type="ECO:0000313" key="5">
    <source>
        <dbReference type="EMBL" id="SQJ12131.1"/>
    </source>
</evidence>
<feature type="modified residue" description="N6-(pyridoxal phosphate)lysine" evidence="3">
    <location>
        <position position="207"/>
    </location>
</feature>
<dbReference type="GO" id="GO:0005737">
    <property type="term" value="C:cytoplasm"/>
    <property type="evidence" value="ECO:0007669"/>
    <property type="project" value="TreeGrafter"/>
</dbReference>
<comment type="cofactor">
    <cofactor evidence="1 4">
        <name>pyridoxal 5'-phosphate</name>
        <dbReference type="ChEBI" id="CHEBI:597326"/>
    </cofactor>
</comment>
<accession>A0AAX2JEW6</accession>
<dbReference type="GO" id="GO:0019346">
    <property type="term" value="P:transsulfuration"/>
    <property type="evidence" value="ECO:0007669"/>
    <property type="project" value="InterPro"/>
</dbReference>
<dbReference type="RefSeq" id="WP_005980646.1">
    <property type="nucleotide sequence ID" value="NZ_CABKNW010000005.1"/>
</dbReference>
<dbReference type="Proteomes" id="UP000249008">
    <property type="component" value="Chromosome 1"/>
</dbReference>